<proteinExistence type="predicted"/>
<protein>
    <submittedName>
        <fullName evidence="1">Uncharacterized protein</fullName>
    </submittedName>
</protein>
<name>A0A1Q2YBC2_9ASCO</name>
<dbReference type="Proteomes" id="UP000186136">
    <property type="component" value="Unassembled WGS sequence"/>
</dbReference>
<gene>
    <name evidence="1" type="ORF">PMKS-000286</name>
</gene>
<organism evidence="1 2">
    <name type="scientific">Pichia membranifaciens</name>
    <dbReference type="NCBI Taxonomy" id="4926"/>
    <lineage>
        <taxon>Eukaryota</taxon>
        <taxon>Fungi</taxon>
        <taxon>Dikarya</taxon>
        <taxon>Ascomycota</taxon>
        <taxon>Saccharomycotina</taxon>
        <taxon>Pichiomycetes</taxon>
        <taxon>Pichiales</taxon>
        <taxon>Pichiaceae</taxon>
        <taxon>Pichia</taxon>
    </lineage>
</organism>
<accession>A0A1Q2YBC2</accession>
<evidence type="ECO:0000313" key="1">
    <source>
        <dbReference type="EMBL" id="GAV26830.1"/>
    </source>
</evidence>
<dbReference type="EMBL" id="BDGI01000010">
    <property type="protein sequence ID" value="GAV26830.1"/>
    <property type="molecule type" value="Genomic_DNA"/>
</dbReference>
<dbReference type="AlphaFoldDB" id="A0A1Q2YBC2"/>
<reference evidence="1 2" key="1">
    <citation type="submission" date="2016-08" db="EMBL/GenBank/DDBJ databases">
        <title>Whole genome shotgun sequence of Pichia membranifaciens KS47-1.</title>
        <authorList>
            <person name="Konishi M."/>
            <person name="Ishida M."/>
            <person name="Arakawa T."/>
            <person name="Kato Y."/>
            <person name="Horiuchi J."/>
        </authorList>
    </citation>
    <scope>NUCLEOTIDE SEQUENCE [LARGE SCALE GENOMIC DNA]</scope>
    <source>
        <strain evidence="1 2">KS47-1</strain>
    </source>
</reference>
<keyword evidence="2" id="KW-1185">Reference proteome</keyword>
<comment type="caution">
    <text evidence="1">The sequence shown here is derived from an EMBL/GenBank/DDBJ whole genome shotgun (WGS) entry which is preliminary data.</text>
</comment>
<evidence type="ECO:0000313" key="2">
    <source>
        <dbReference type="Proteomes" id="UP000186136"/>
    </source>
</evidence>
<sequence>MDVFTELFAAISSVSAHFFQMVKQTKTEMQQPQITQLIELIILLHGTTIFAGSESNILEYSLIKQEIIKIAAKEQAVLKVCFLTLCLQNEIKPKEIEQTTKVKDIINGDCILISRKSTIGESDSSRYREIEANVVTLTPIPNKSENETNIKACIIEPTLLDAWKYTTTVHTRCFESDEPNKFEIVGEYTVKDARK</sequence>